<feature type="compositionally biased region" description="Basic and acidic residues" evidence="2">
    <location>
        <begin position="447"/>
        <end position="458"/>
    </location>
</feature>
<evidence type="ECO:0000256" key="2">
    <source>
        <dbReference type="SAM" id="MobiDB-lite"/>
    </source>
</evidence>
<dbReference type="GO" id="GO:0000049">
    <property type="term" value="F:tRNA binding"/>
    <property type="evidence" value="ECO:0007669"/>
    <property type="project" value="UniProtKB-UniRule"/>
</dbReference>
<dbReference type="InterPro" id="IPR051608">
    <property type="entry name" value="RQC_Subunit_NEMF"/>
</dbReference>
<reference evidence="4 5" key="1">
    <citation type="journal article" date="2013" name="PLoS ONE">
        <title>Assembly-driven community genomics of a hypersaline microbial ecosystem.</title>
        <authorList>
            <person name="Podell S."/>
            <person name="Ugalde J.A."/>
            <person name="Narasingarao P."/>
            <person name="Banfield J.F."/>
            <person name="Heidelberg K.B."/>
            <person name="Allen E.E."/>
        </authorList>
    </citation>
    <scope>NUCLEOTIDE SEQUENCE [LARGE SCALE GENOMIC DNA]</scope>
    <source>
        <strain evidence="5">J07HQW1</strain>
    </source>
</reference>
<evidence type="ECO:0000313" key="5">
    <source>
        <dbReference type="Proteomes" id="UP000030649"/>
    </source>
</evidence>
<dbReference type="GO" id="GO:0072344">
    <property type="term" value="P:rescue of stalled ribosome"/>
    <property type="evidence" value="ECO:0007669"/>
    <property type="project" value="UniProtKB-UniRule"/>
</dbReference>
<comment type="function">
    <text evidence="1">Probably part of the ribosome quality control system (RQC). May mediate the addition of alanine residues (Ala tailing) to incompletely synthesized nascent chains from stalled ribosomes, leading to their degradation.</text>
</comment>
<comment type="subunit">
    <text evidence="1">Associates with stalled 50S ribosomal subunits.</text>
</comment>
<dbReference type="GO" id="GO:0019843">
    <property type="term" value="F:rRNA binding"/>
    <property type="evidence" value="ECO:0007669"/>
    <property type="project" value="UniProtKB-UniRule"/>
</dbReference>
<name>U1MMX0_9EURY</name>
<dbReference type="InterPro" id="IPR008532">
    <property type="entry name" value="NFACT_RNA-bd"/>
</dbReference>
<dbReference type="AlphaFoldDB" id="U1MMX0"/>
<accession>U1MMX0</accession>
<dbReference type="HAMAP" id="MF_00844_A">
    <property type="entry name" value="RqcH_A"/>
    <property type="match status" value="1"/>
</dbReference>
<sequence length="714" mass="80702">MDPKQELTSVDIAALVTELRRYTGAKVDKTYRYGEDLLRFRMRDFDRGRVELLIEVGEQKRIHTADPDHVPDAPERPPNFAMMLRNRLSGADLVNIEQFEFDRIMILSFERGEEMTRLVVELFGEGNVAVLDSTGEVIQSLETVRLKSRTVAPGAQYEFPESRVNPLQITYDRFTHLMDKSDTDIVRTLATQLNLGGLYAEEVCARAGIEKTMQITNASDETYRAVHTALESLGTQLRNGDFEPRLYTDDDAVIDATPFPLEERERQNLDATAYDTFNDALDVYFREVDRNPAAEESGQTRPDFEAEIEKKRRIIEQQKRAIDDFEQRADAERTRAELLYANYELINEIIETIQTARAEDTSWEEIRETFAAGAERGIDAAAAVVDVDGAEGAVTVEIDDMRVPINVDVGVEKNADERYTEAKRIEEKKEGALTAIDNTREELNAVKQRRDAWDREDGNPDDEDAGSNGDTTDDDDPSQIAPTDDAWLSMTSVPLQTNDNWYEQFRWFYTSTGYLVVGGRNADQNETLVKKYLNKHDRFFHTEARGGPITILKASGPSEPAEPIELTAETRREAAQFAVSYSSIWKEGRYADDAYVVMPDQVSKTPESGEYIEKGSFVIRGDRTYIRDVAAEVAIGLQCAEETQVIGGPTSAIEGRVPTMIRVRPGRYAQNDAAKLAYREFRDRFVDESFVRKIASPDKIQEFLPPGGSDLVDE</sequence>
<keyword evidence="1" id="KW-0820">tRNA-binding</keyword>
<feature type="compositionally biased region" description="Acidic residues" evidence="2">
    <location>
        <begin position="459"/>
        <end position="477"/>
    </location>
</feature>
<dbReference type="HOGENOM" id="CLU_003612_2_1_2"/>
<dbReference type="Proteomes" id="UP000030649">
    <property type="component" value="Unassembled WGS sequence"/>
</dbReference>
<feature type="domain" description="NFACT RNA-binding" evidence="3">
    <location>
        <begin position="505"/>
        <end position="621"/>
    </location>
</feature>
<feature type="coiled-coil region" evidence="1">
    <location>
        <begin position="308"/>
        <end position="335"/>
    </location>
</feature>
<feature type="region of interest" description="Disordered" evidence="2">
    <location>
        <begin position="447"/>
        <end position="483"/>
    </location>
</feature>
<keyword evidence="1" id="KW-0699">rRNA-binding</keyword>
<evidence type="ECO:0000256" key="1">
    <source>
        <dbReference type="HAMAP-Rule" id="MF_00844"/>
    </source>
</evidence>
<dbReference type="STRING" id="1238424.J07HQW1_01166"/>
<dbReference type="PANTHER" id="PTHR15239">
    <property type="entry name" value="NUCLEAR EXPORT MEDIATOR FACTOR NEMF"/>
    <property type="match status" value="1"/>
</dbReference>
<organism evidence="4 5">
    <name type="scientific">Haloquadratum walsbyi J07HQW1</name>
    <dbReference type="NCBI Taxonomy" id="1238424"/>
    <lineage>
        <taxon>Archaea</taxon>
        <taxon>Methanobacteriati</taxon>
        <taxon>Methanobacteriota</taxon>
        <taxon>Stenosarchaea group</taxon>
        <taxon>Halobacteria</taxon>
        <taxon>Halobacteriales</taxon>
        <taxon>Haloferacaceae</taxon>
        <taxon>Haloquadratum</taxon>
    </lineage>
</organism>
<keyword evidence="1" id="KW-0648">Protein biosynthesis</keyword>
<dbReference type="InterPro" id="IPR043681">
    <property type="entry name" value="RqcH_archaeal"/>
</dbReference>
<dbReference type="PANTHER" id="PTHR15239:SF6">
    <property type="entry name" value="RIBOSOME QUALITY CONTROL COMPLEX SUBUNIT NEMF"/>
    <property type="match status" value="1"/>
</dbReference>
<dbReference type="Gene3D" id="2.30.310.10">
    <property type="entry name" value="ibrinogen binding protein from staphylococcus aureus domain"/>
    <property type="match status" value="1"/>
</dbReference>
<proteinExistence type="inferred from homology"/>
<comment type="similarity">
    <text evidence="1">Belongs to the NEMF family.</text>
</comment>
<dbReference type="Pfam" id="PF05670">
    <property type="entry name" value="NFACT-R_1"/>
    <property type="match status" value="1"/>
</dbReference>
<gene>
    <name evidence="1" type="primary">rqcH</name>
    <name evidence="4" type="ORF">J07HQW1_01166</name>
</gene>
<dbReference type="EMBL" id="KE356560">
    <property type="protein sequence ID" value="ERG91134.1"/>
    <property type="molecule type" value="Genomic_DNA"/>
</dbReference>
<keyword evidence="1" id="KW-0694">RNA-binding</keyword>
<dbReference type="NCBIfam" id="NF041120">
    <property type="entry name" value="RqcH_arch"/>
    <property type="match status" value="1"/>
</dbReference>
<protein>
    <recommendedName>
        <fullName evidence="1">Archaeal Rqc2 homolog aRqcH</fullName>
        <shortName evidence="1">aRqcH</shortName>
    </recommendedName>
</protein>
<keyword evidence="1" id="KW-0175">Coiled coil</keyword>
<dbReference type="Pfam" id="PF05833">
    <property type="entry name" value="NFACT_N"/>
    <property type="match status" value="1"/>
</dbReference>
<evidence type="ECO:0000313" key="4">
    <source>
        <dbReference type="EMBL" id="ERG91134.1"/>
    </source>
</evidence>
<dbReference type="GO" id="GO:1990112">
    <property type="term" value="C:RQC complex"/>
    <property type="evidence" value="ECO:0007669"/>
    <property type="project" value="TreeGrafter"/>
</dbReference>
<evidence type="ECO:0000259" key="3">
    <source>
        <dbReference type="Pfam" id="PF05670"/>
    </source>
</evidence>
<dbReference type="GO" id="GO:0043023">
    <property type="term" value="F:ribosomal large subunit binding"/>
    <property type="evidence" value="ECO:0007669"/>
    <property type="project" value="UniProtKB-UniRule"/>
</dbReference>